<comment type="function">
    <text evidence="11">Key component of the proton channel; it plays a direct role in the translocation of protons across the membrane.</text>
</comment>
<dbReference type="PANTHER" id="PTHR42823">
    <property type="entry name" value="ATP SYNTHASE SUBUNIT A, CHLOROPLASTIC"/>
    <property type="match status" value="1"/>
</dbReference>
<feature type="transmembrane region" description="Helical" evidence="11">
    <location>
        <begin position="76"/>
        <end position="96"/>
    </location>
</feature>
<accession>A0ABT6URM7</accession>
<evidence type="ECO:0000256" key="1">
    <source>
        <dbReference type="ARBA" id="ARBA00004141"/>
    </source>
</evidence>
<protein>
    <recommendedName>
        <fullName evidence="11">ATP synthase subunit a</fullName>
    </recommendedName>
    <alternativeName>
        <fullName evidence="11">ATP synthase F0 sector subunit a</fullName>
    </alternativeName>
    <alternativeName>
        <fullName evidence="11">F-ATPase subunit 6</fullName>
    </alternativeName>
</protein>
<keyword evidence="6 11" id="KW-0375">Hydrogen ion transport</keyword>
<reference evidence="12 13" key="1">
    <citation type="submission" date="2023-04" db="EMBL/GenBank/DDBJ databases">
        <authorList>
            <person name="Otstavnykh N."/>
            <person name="Seitkalieva A."/>
            <person name="Bystritskaya E."/>
        </authorList>
    </citation>
    <scope>NUCLEOTIDE SEQUENCE [LARGE SCALE GENOMIC DNA]</scope>
    <source>
        <strain evidence="12 13">NRIC 0815</strain>
    </source>
</reference>
<evidence type="ECO:0000256" key="6">
    <source>
        <dbReference type="ARBA" id="ARBA00022781"/>
    </source>
</evidence>
<evidence type="ECO:0000256" key="8">
    <source>
        <dbReference type="ARBA" id="ARBA00023065"/>
    </source>
</evidence>
<gene>
    <name evidence="11" type="primary">atpB</name>
    <name evidence="12" type="ORF">QLT01_11615</name>
</gene>
<evidence type="ECO:0000256" key="4">
    <source>
        <dbReference type="ARBA" id="ARBA00022547"/>
    </source>
</evidence>
<keyword evidence="10 11" id="KW-0066">ATP synthesis</keyword>
<keyword evidence="8 11" id="KW-0406">Ion transport</keyword>
<dbReference type="InterPro" id="IPR045082">
    <property type="entry name" value="ATP_syn_F0_a_bact/chloroplast"/>
</dbReference>
<dbReference type="Pfam" id="PF00119">
    <property type="entry name" value="ATP-synt_A"/>
    <property type="match status" value="1"/>
</dbReference>
<evidence type="ECO:0000256" key="3">
    <source>
        <dbReference type="ARBA" id="ARBA00022448"/>
    </source>
</evidence>
<comment type="subcellular location">
    <subcellularLocation>
        <location evidence="11">Cell membrane</location>
        <topology evidence="11">Multi-pass membrane protein</topology>
    </subcellularLocation>
    <subcellularLocation>
        <location evidence="1">Membrane</location>
        <topology evidence="1">Multi-pass membrane protein</topology>
    </subcellularLocation>
</comment>
<evidence type="ECO:0000256" key="7">
    <source>
        <dbReference type="ARBA" id="ARBA00022989"/>
    </source>
</evidence>
<keyword evidence="5 11" id="KW-0812">Transmembrane</keyword>
<dbReference type="SUPFAM" id="SSF81336">
    <property type="entry name" value="F1F0 ATP synthase subunit A"/>
    <property type="match status" value="1"/>
</dbReference>
<evidence type="ECO:0000256" key="11">
    <source>
        <dbReference type="HAMAP-Rule" id="MF_01393"/>
    </source>
</evidence>
<keyword evidence="9 11" id="KW-0472">Membrane</keyword>
<proteinExistence type="inferred from homology"/>
<dbReference type="InterPro" id="IPR000568">
    <property type="entry name" value="ATP_synth_F0_asu"/>
</dbReference>
<keyword evidence="7 11" id="KW-1133">Transmembrane helix</keyword>
<reference evidence="13" key="2">
    <citation type="submission" date="2023-07" db="EMBL/GenBank/DDBJ databases">
        <title>Genome-based characterization of strain KMM 296 and proposal for reclassification of Cobetia litoralis and Cobetia pacifica, and emended description of the species Cobetia amphilecti and Cobetia marina.</title>
        <authorList>
            <person name="Balabanova L."/>
            <person name="Nedashkovskaya O."/>
        </authorList>
    </citation>
    <scope>NUCLEOTIDE SEQUENCE [LARGE SCALE GENOMIC DNA]</scope>
    <source>
        <strain evidence="13">NRIC 0815</strain>
    </source>
</reference>
<keyword evidence="3 11" id="KW-0813">Transport</keyword>
<dbReference type="PANTHER" id="PTHR42823:SF3">
    <property type="entry name" value="ATP SYNTHASE SUBUNIT A, CHLOROPLASTIC"/>
    <property type="match status" value="1"/>
</dbReference>
<name>A0ABT6URM7_9GAMM</name>
<sequence length="224" mass="24283">MNSPLESQPLFYLGPLPITQAIVTSWAIMAILVIGSYLLTRHLTRLPDKRQAALELMVSVLDLQIRETSGASPAPYRSFIGSLFLFILVANGSSLLPGVEPPTAQMETDVALALLVFVSVVWFGIRSNGVRGYLRSFAAPNAVMIPLNMMESVTRTFSMFVRLFGNVMSGVFIIGIVASLAGLLVPIPLMALDLLTGLVQAYIFAILALVFITSTIEEGQARNH</sequence>
<comment type="similarity">
    <text evidence="2 11">Belongs to the ATPase A chain family.</text>
</comment>
<comment type="caution">
    <text evidence="12">The sequence shown here is derived from an EMBL/GenBank/DDBJ whole genome shotgun (WGS) entry which is preliminary data.</text>
</comment>
<evidence type="ECO:0000256" key="2">
    <source>
        <dbReference type="ARBA" id="ARBA00006810"/>
    </source>
</evidence>
<dbReference type="RefSeq" id="WP_131432228.1">
    <property type="nucleotide sequence ID" value="NZ_CP136695.1"/>
</dbReference>
<dbReference type="NCBIfam" id="NF009955">
    <property type="entry name" value="PRK13421.1"/>
    <property type="match status" value="1"/>
</dbReference>
<dbReference type="PRINTS" id="PR00123">
    <property type="entry name" value="ATPASEA"/>
</dbReference>
<keyword evidence="4 11" id="KW-0138">CF(0)</keyword>
<dbReference type="HAMAP" id="MF_01393">
    <property type="entry name" value="ATP_synth_a_bact"/>
    <property type="match status" value="1"/>
</dbReference>
<evidence type="ECO:0000256" key="5">
    <source>
        <dbReference type="ARBA" id="ARBA00022692"/>
    </source>
</evidence>
<keyword evidence="13" id="KW-1185">Reference proteome</keyword>
<evidence type="ECO:0000256" key="10">
    <source>
        <dbReference type="ARBA" id="ARBA00023310"/>
    </source>
</evidence>
<keyword evidence="11" id="KW-1003">Cell membrane</keyword>
<dbReference type="InterPro" id="IPR035908">
    <property type="entry name" value="F0_ATP_A_sf"/>
</dbReference>
<dbReference type="GeneID" id="97326690"/>
<dbReference type="CDD" id="cd00310">
    <property type="entry name" value="ATP-synt_Fo_a_6"/>
    <property type="match status" value="1"/>
</dbReference>
<dbReference type="Proteomes" id="UP001229025">
    <property type="component" value="Unassembled WGS sequence"/>
</dbReference>
<evidence type="ECO:0000256" key="9">
    <source>
        <dbReference type="ARBA" id="ARBA00023136"/>
    </source>
</evidence>
<evidence type="ECO:0000313" key="13">
    <source>
        <dbReference type="Proteomes" id="UP001229025"/>
    </source>
</evidence>
<feature type="transmembrane region" description="Helical" evidence="11">
    <location>
        <begin position="159"/>
        <end position="185"/>
    </location>
</feature>
<dbReference type="EMBL" id="JASCSA010000008">
    <property type="protein sequence ID" value="MDI5885000.1"/>
    <property type="molecule type" value="Genomic_DNA"/>
</dbReference>
<dbReference type="Gene3D" id="1.20.120.220">
    <property type="entry name" value="ATP synthase, F0 complex, subunit A"/>
    <property type="match status" value="1"/>
</dbReference>
<evidence type="ECO:0000313" key="12">
    <source>
        <dbReference type="EMBL" id="MDI5885000.1"/>
    </source>
</evidence>
<feature type="transmembrane region" description="Helical" evidence="11">
    <location>
        <begin position="197"/>
        <end position="216"/>
    </location>
</feature>
<feature type="transmembrane region" description="Helical" evidence="11">
    <location>
        <begin position="108"/>
        <end position="125"/>
    </location>
</feature>
<organism evidence="12 13">
    <name type="scientific">Cobetia amphilecti</name>
    <dbReference type="NCBI Taxonomy" id="1055104"/>
    <lineage>
        <taxon>Bacteria</taxon>
        <taxon>Pseudomonadati</taxon>
        <taxon>Pseudomonadota</taxon>
        <taxon>Gammaproteobacteria</taxon>
        <taxon>Oceanospirillales</taxon>
        <taxon>Halomonadaceae</taxon>
        <taxon>Cobetia</taxon>
    </lineage>
</organism>
<feature type="transmembrane region" description="Helical" evidence="11">
    <location>
        <begin position="20"/>
        <end position="40"/>
    </location>
</feature>